<keyword evidence="2" id="KW-1133">Transmembrane helix</keyword>
<dbReference type="PANTHER" id="PTHR10075:SF100">
    <property type="entry name" value="FASCICLIN-2"/>
    <property type="match status" value="1"/>
</dbReference>
<keyword evidence="2" id="KW-0472">Membrane</keyword>
<dbReference type="InterPro" id="IPR016186">
    <property type="entry name" value="C-type_lectin-like/link_sf"/>
</dbReference>
<evidence type="ECO:0000313" key="6">
    <source>
        <dbReference type="EMBL" id="KAK2569837.1"/>
    </source>
</evidence>
<keyword evidence="2" id="KW-0812">Transmembrane</keyword>
<name>A0AAD9VDC0_ACRCE</name>
<dbReference type="InterPro" id="IPR036179">
    <property type="entry name" value="Ig-like_dom_sf"/>
</dbReference>
<dbReference type="Gene3D" id="2.60.40.10">
    <property type="entry name" value="Immunoglobulins"/>
    <property type="match status" value="4"/>
</dbReference>
<dbReference type="InterPro" id="IPR001304">
    <property type="entry name" value="C-type_lectin-like"/>
</dbReference>
<dbReference type="SUPFAM" id="SSF49265">
    <property type="entry name" value="Fibronectin type III"/>
    <property type="match status" value="1"/>
</dbReference>
<dbReference type="InterPro" id="IPR036116">
    <property type="entry name" value="FN3_sf"/>
</dbReference>
<proteinExistence type="predicted"/>
<reference evidence="6" key="1">
    <citation type="journal article" date="2023" name="G3 (Bethesda)">
        <title>Whole genome assembly and annotation of the endangered Caribbean coral Acropora cervicornis.</title>
        <authorList>
            <person name="Selwyn J.D."/>
            <person name="Vollmer S.V."/>
        </authorList>
    </citation>
    <scope>NUCLEOTIDE SEQUENCE</scope>
    <source>
        <strain evidence="6">K2</strain>
    </source>
</reference>
<dbReference type="GO" id="GO:0007411">
    <property type="term" value="P:axon guidance"/>
    <property type="evidence" value="ECO:0007669"/>
    <property type="project" value="TreeGrafter"/>
</dbReference>
<reference evidence="6" key="2">
    <citation type="journal article" date="2023" name="Science">
        <title>Genomic signatures of disease resistance in endangered staghorn corals.</title>
        <authorList>
            <person name="Vollmer S.V."/>
            <person name="Selwyn J.D."/>
            <person name="Despard B.A."/>
            <person name="Roesel C.L."/>
        </authorList>
    </citation>
    <scope>NUCLEOTIDE SEQUENCE</scope>
    <source>
        <strain evidence="6">K2</strain>
    </source>
</reference>
<dbReference type="InterPro" id="IPR003598">
    <property type="entry name" value="Ig_sub2"/>
</dbReference>
<protein>
    <submittedName>
        <fullName evidence="6">Basement membrane-specific heparan sulfate proteoglycan core protein</fullName>
    </submittedName>
</protein>
<dbReference type="Gene3D" id="3.10.100.10">
    <property type="entry name" value="Mannose-Binding Protein A, subunit A"/>
    <property type="match status" value="1"/>
</dbReference>
<dbReference type="EMBL" id="JARQWQ010000009">
    <property type="protein sequence ID" value="KAK2569837.1"/>
    <property type="molecule type" value="Genomic_DNA"/>
</dbReference>
<organism evidence="6 7">
    <name type="scientific">Acropora cervicornis</name>
    <name type="common">Staghorn coral</name>
    <dbReference type="NCBI Taxonomy" id="6130"/>
    <lineage>
        <taxon>Eukaryota</taxon>
        <taxon>Metazoa</taxon>
        <taxon>Cnidaria</taxon>
        <taxon>Anthozoa</taxon>
        <taxon>Hexacorallia</taxon>
        <taxon>Scleractinia</taxon>
        <taxon>Astrocoeniina</taxon>
        <taxon>Acroporidae</taxon>
        <taxon>Acropora</taxon>
    </lineage>
</organism>
<dbReference type="CDD" id="cd00063">
    <property type="entry name" value="FN3"/>
    <property type="match status" value="1"/>
</dbReference>
<comment type="caution">
    <text evidence="6">The sequence shown here is derived from an EMBL/GenBank/DDBJ whole genome shotgun (WGS) entry which is preliminary data.</text>
</comment>
<dbReference type="Pfam" id="PF00047">
    <property type="entry name" value="ig"/>
    <property type="match status" value="1"/>
</dbReference>
<dbReference type="AlphaFoldDB" id="A0AAD9VDC0"/>
<dbReference type="InterPro" id="IPR003961">
    <property type="entry name" value="FN3_dom"/>
</dbReference>
<accession>A0AAD9VDC0</accession>
<dbReference type="Pfam" id="PF00059">
    <property type="entry name" value="Lectin_C"/>
    <property type="match status" value="1"/>
</dbReference>
<sequence length="633" mass="69771">MHLPTDRVEQKKRMELQILILALLISEEFTVYAGQNLTLSCHPRDSPLDFVFWYRVDTDNKNEPLMFHSRGPSFTITMATVDDLGIYSCLAAEWGTWGIKRFFMVNVIVPGEQSCKHGWHLHKKANACYMHSDRTVNKSWSDAQTYCSASKAQLALPYNADDLTFLSKLADISIRNSSFWLDPVLGAHRNHSWRTGFSGQASRCSVFDKTKEILSSAVCSKKLPFICQRVLPGIPKGVRIEQITSFTARVGWTVTTSGPEPQVHHVELTALSSKNVVTRSTSKSRSVTFTDLQSDTMYQVRVQAENGAGNGSSPPIIVSSPPNGTVSAGQPLKLRCAQARASISWYKQGSDKPIAHGQELTIREASSSHEGTYYCASENGSKGSIYVSVITPPVITNLKSGVLKHEIIFMCETSNKHPVEFAWLKDGKPLFSKTDTMKVPLRNNTFTGLYECHVLNIAGRASKSLAVAPLGKTVEEHGCTNPSGYDSVTAYITVIAILSVILAIFCVVCGILKGTGKLNFRKKSSLTEMPPEVVANYPGNVTEYYDDVIPNLATQAQLPGNGHYKSLRRDEGADRDVTDVTQTKKPDYLNISPSNRNDSSANCMYTAPKFLHKGADKTKRPYVNFDSTGSGDI</sequence>
<evidence type="ECO:0000256" key="2">
    <source>
        <dbReference type="SAM" id="Phobius"/>
    </source>
</evidence>
<dbReference type="GO" id="GO:0005886">
    <property type="term" value="C:plasma membrane"/>
    <property type="evidence" value="ECO:0007669"/>
    <property type="project" value="TreeGrafter"/>
</dbReference>
<feature type="domain" description="Fibronectin type-III" evidence="5">
    <location>
        <begin position="234"/>
        <end position="323"/>
    </location>
</feature>
<feature type="domain" description="Ig-like" evidence="4">
    <location>
        <begin position="315"/>
        <end position="391"/>
    </location>
</feature>
<dbReference type="SMART" id="SM00060">
    <property type="entry name" value="FN3"/>
    <property type="match status" value="1"/>
</dbReference>
<gene>
    <name evidence="6" type="ORF">P5673_005688</name>
</gene>
<dbReference type="InterPro" id="IPR007110">
    <property type="entry name" value="Ig-like_dom"/>
</dbReference>
<dbReference type="SUPFAM" id="SSF48726">
    <property type="entry name" value="Immunoglobulin"/>
    <property type="match status" value="3"/>
</dbReference>
<dbReference type="Pfam" id="PF00041">
    <property type="entry name" value="fn3"/>
    <property type="match status" value="1"/>
</dbReference>
<dbReference type="GO" id="GO:0098632">
    <property type="term" value="F:cell-cell adhesion mediator activity"/>
    <property type="evidence" value="ECO:0007669"/>
    <property type="project" value="TreeGrafter"/>
</dbReference>
<feature type="domain" description="Ig-like" evidence="4">
    <location>
        <begin position="393"/>
        <end position="468"/>
    </location>
</feature>
<dbReference type="SUPFAM" id="SSF56436">
    <property type="entry name" value="C-type lectin-like"/>
    <property type="match status" value="1"/>
</dbReference>
<dbReference type="SMART" id="SM00409">
    <property type="entry name" value="IG"/>
    <property type="match status" value="2"/>
</dbReference>
<keyword evidence="1" id="KW-0393">Immunoglobulin domain</keyword>
<feature type="domain" description="Ig-like" evidence="4">
    <location>
        <begin position="4"/>
        <end position="91"/>
    </location>
</feature>
<keyword evidence="7" id="KW-1185">Reference proteome</keyword>
<dbReference type="PROSITE" id="PS50041">
    <property type="entry name" value="C_TYPE_LECTIN_2"/>
    <property type="match status" value="1"/>
</dbReference>
<dbReference type="InterPro" id="IPR016187">
    <property type="entry name" value="CTDL_fold"/>
</dbReference>
<dbReference type="CDD" id="cd00096">
    <property type="entry name" value="Ig"/>
    <property type="match status" value="1"/>
</dbReference>
<dbReference type="GO" id="GO:0030424">
    <property type="term" value="C:axon"/>
    <property type="evidence" value="ECO:0007669"/>
    <property type="project" value="TreeGrafter"/>
</dbReference>
<dbReference type="PROSITE" id="PS50835">
    <property type="entry name" value="IG_LIKE"/>
    <property type="match status" value="3"/>
</dbReference>
<evidence type="ECO:0000259" key="5">
    <source>
        <dbReference type="PROSITE" id="PS50853"/>
    </source>
</evidence>
<evidence type="ECO:0000256" key="1">
    <source>
        <dbReference type="ARBA" id="ARBA00023319"/>
    </source>
</evidence>
<dbReference type="SMART" id="SM00408">
    <property type="entry name" value="IGc2"/>
    <property type="match status" value="3"/>
</dbReference>
<feature type="transmembrane region" description="Helical" evidence="2">
    <location>
        <begin position="488"/>
        <end position="512"/>
    </location>
</feature>
<dbReference type="InterPro" id="IPR003599">
    <property type="entry name" value="Ig_sub"/>
</dbReference>
<evidence type="ECO:0000313" key="7">
    <source>
        <dbReference type="Proteomes" id="UP001249851"/>
    </source>
</evidence>
<dbReference type="Proteomes" id="UP001249851">
    <property type="component" value="Unassembled WGS sequence"/>
</dbReference>
<evidence type="ECO:0000259" key="4">
    <source>
        <dbReference type="PROSITE" id="PS50835"/>
    </source>
</evidence>
<dbReference type="PANTHER" id="PTHR10075">
    <property type="entry name" value="BASIGIN RELATED"/>
    <property type="match status" value="1"/>
</dbReference>
<dbReference type="GO" id="GO:0070593">
    <property type="term" value="P:dendrite self-avoidance"/>
    <property type="evidence" value="ECO:0007669"/>
    <property type="project" value="TreeGrafter"/>
</dbReference>
<dbReference type="GO" id="GO:0007156">
    <property type="term" value="P:homophilic cell adhesion via plasma membrane adhesion molecules"/>
    <property type="evidence" value="ECO:0007669"/>
    <property type="project" value="TreeGrafter"/>
</dbReference>
<dbReference type="PROSITE" id="PS50853">
    <property type="entry name" value="FN3"/>
    <property type="match status" value="1"/>
</dbReference>
<feature type="domain" description="C-type lectin" evidence="3">
    <location>
        <begin position="124"/>
        <end position="228"/>
    </location>
</feature>
<evidence type="ECO:0000259" key="3">
    <source>
        <dbReference type="PROSITE" id="PS50041"/>
    </source>
</evidence>
<dbReference type="InterPro" id="IPR013151">
    <property type="entry name" value="Immunoglobulin_dom"/>
</dbReference>
<dbReference type="SMART" id="SM00034">
    <property type="entry name" value="CLECT"/>
    <property type="match status" value="1"/>
</dbReference>
<dbReference type="InterPro" id="IPR013783">
    <property type="entry name" value="Ig-like_fold"/>
</dbReference>